<feature type="region of interest" description="Disordered" evidence="2">
    <location>
        <begin position="1"/>
        <end position="26"/>
    </location>
</feature>
<gene>
    <name evidence="4" type="ORF">NLU13_1474</name>
</gene>
<keyword evidence="1" id="KW-0378">Hydrolase</keyword>
<proteinExistence type="predicted"/>
<dbReference type="GO" id="GO:0016787">
    <property type="term" value="F:hydrolase activity"/>
    <property type="evidence" value="ECO:0007669"/>
    <property type="project" value="UniProtKB-KW"/>
</dbReference>
<dbReference type="Proteomes" id="UP001175261">
    <property type="component" value="Unassembled WGS sequence"/>
</dbReference>
<keyword evidence="5" id="KW-1185">Reference proteome</keyword>
<protein>
    <recommendedName>
        <fullName evidence="3">Alpha/beta hydrolase fold-3 domain-containing protein</fullName>
    </recommendedName>
</protein>
<dbReference type="Pfam" id="PF07859">
    <property type="entry name" value="Abhydrolase_3"/>
    <property type="match status" value="1"/>
</dbReference>
<dbReference type="InterPro" id="IPR050300">
    <property type="entry name" value="GDXG_lipolytic_enzyme"/>
</dbReference>
<organism evidence="4 5">
    <name type="scientific">Sarocladium strictum</name>
    <name type="common">Black bundle disease fungus</name>
    <name type="synonym">Acremonium strictum</name>
    <dbReference type="NCBI Taxonomy" id="5046"/>
    <lineage>
        <taxon>Eukaryota</taxon>
        <taxon>Fungi</taxon>
        <taxon>Dikarya</taxon>
        <taxon>Ascomycota</taxon>
        <taxon>Pezizomycotina</taxon>
        <taxon>Sordariomycetes</taxon>
        <taxon>Hypocreomycetidae</taxon>
        <taxon>Hypocreales</taxon>
        <taxon>Sarocladiaceae</taxon>
        <taxon>Sarocladium</taxon>
    </lineage>
</organism>
<sequence length="418" mass="46419">MDLPVKSTLGYTPFQVPPNNSGTEVQDTAYSSNITPDHFLKMPSSLPGRLGDSTMSLSTDPRTHPGQLRALQELKLHELSYLTTDLGLDSPLDEIMQFVRANERSLEGLYEKLDYHVEGEHVERDQLETVSEVIHGQDGHTIRLYITSLATSQARSDLPAILYFHSGGMIMIDTLSRVHVTWAESLARTGFVVVAVDFRNALGHDDLHPFPAGLNDCAAAVQWVDAHREQLGIDRILLQGDSGGGNLAFATALKAKREGWLRAIDGVCAAMPYISNAYHLSREWKLRELPSLVECDGYLISSGTSSLNAKLYTAPDADDAMNPLAWPYWATEEDVKGLPPHYITVNELDPLRDEGIAYYHKLAKAGVRVTARVHLGVVHEAEMFLRNVLPDLYLDSLWGIRKFADRLNSKEQATVMNS</sequence>
<evidence type="ECO:0000313" key="5">
    <source>
        <dbReference type="Proteomes" id="UP001175261"/>
    </source>
</evidence>
<dbReference type="InterPro" id="IPR029058">
    <property type="entry name" value="AB_hydrolase_fold"/>
</dbReference>
<dbReference type="SUPFAM" id="SSF53474">
    <property type="entry name" value="alpha/beta-Hydrolases"/>
    <property type="match status" value="1"/>
</dbReference>
<feature type="domain" description="Alpha/beta hydrolase fold-3" evidence="3">
    <location>
        <begin position="161"/>
        <end position="380"/>
    </location>
</feature>
<evidence type="ECO:0000313" key="4">
    <source>
        <dbReference type="EMBL" id="KAK0391976.1"/>
    </source>
</evidence>
<dbReference type="EMBL" id="JAPDFR010000001">
    <property type="protein sequence ID" value="KAK0391976.1"/>
    <property type="molecule type" value="Genomic_DNA"/>
</dbReference>
<dbReference type="PANTHER" id="PTHR48081">
    <property type="entry name" value="AB HYDROLASE SUPERFAMILY PROTEIN C4A8.06C"/>
    <property type="match status" value="1"/>
</dbReference>
<evidence type="ECO:0000259" key="3">
    <source>
        <dbReference type="Pfam" id="PF07859"/>
    </source>
</evidence>
<dbReference type="Gene3D" id="3.40.50.1820">
    <property type="entry name" value="alpha/beta hydrolase"/>
    <property type="match status" value="1"/>
</dbReference>
<dbReference type="AlphaFoldDB" id="A0AA39GRW1"/>
<dbReference type="PANTHER" id="PTHR48081:SF8">
    <property type="entry name" value="ALPHA_BETA HYDROLASE FOLD-3 DOMAIN-CONTAINING PROTEIN-RELATED"/>
    <property type="match status" value="1"/>
</dbReference>
<comment type="caution">
    <text evidence="4">The sequence shown here is derived from an EMBL/GenBank/DDBJ whole genome shotgun (WGS) entry which is preliminary data.</text>
</comment>
<reference evidence="4" key="1">
    <citation type="submission" date="2022-10" db="EMBL/GenBank/DDBJ databases">
        <title>Determination and structural analysis of whole genome sequence of Sarocladium strictum F4-1.</title>
        <authorList>
            <person name="Hu L."/>
            <person name="Jiang Y."/>
        </authorList>
    </citation>
    <scope>NUCLEOTIDE SEQUENCE</scope>
    <source>
        <strain evidence="4">F4-1</strain>
    </source>
</reference>
<accession>A0AA39GRW1</accession>
<feature type="compositionally biased region" description="Polar residues" evidence="2">
    <location>
        <begin position="17"/>
        <end position="26"/>
    </location>
</feature>
<evidence type="ECO:0000256" key="2">
    <source>
        <dbReference type="SAM" id="MobiDB-lite"/>
    </source>
</evidence>
<name>A0AA39GRW1_SARSR</name>
<evidence type="ECO:0000256" key="1">
    <source>
        <dbReference type="ARBA" id="ARBA00022801"/>
    </source>
</evidence>
<dbReference type="InterPro" id="IPR013094">
    <property type="entry name" value="AB_hydrolase_3"/>
</dbReference>